<name>A0A2H0UZQ5_9BACT</name>
<proteinExistence type="predicted"/>
<accession>A0A2H0UZQ5</accession>
<keyword evidence="1" id="KW-0472">Membrane</keyword>
<sequence length="153" mass="16814">MNIDKIFQSKTFKIILAAIGGLMIILLVFKTGMMVGFQKANFSCHWSDNYHQNFGGPRGGFPGGFGDRDFIEANGSVGQIIKIATSTLVIRGRGNVEKVVLIKADTVINQLKETITINELKTDDMVVVIGEPNNDGQIEAKLIRVMPAIPRHK</sequence>
<keyword evidence="1" id="KW-1133">Transmembrane helix</keyword>
<feature type="transmembrane region" description="Helical" evidence="1">
    <location>
        <begin position="12"/>
        <end position="29"/>
    </location>
</feature>
<evidence type="ECO:0000313" key="3">
    <source>
        <dbReference type="Proteomes" id="UP000228906"/>
    </source>
</evidence>
<reference evidence="3" key="1">
    <citation type="submission" date="2017-09" db="EMBL/GenBank/DDBJ databases">
        <title>Depth-based differentiation of microbial function through sediment-hosted aquifers and enrichment of novel symbionts in the deep terrestrial subsurface.</title>
        <authorList>
            <person name="Probst A.J."/>
            <person name="Ladd B."/>
            <person name="Jarett J.K."/>
            <person name="Geller-Mcgrath D.E."/>
            <person name="Sieber C.M.K."/>
            <person name="Emerson J.B."/>
            <person name="Anantharaman K."/>
            <person name="Thomas B.C."/>
            <person name="Malmstrom R."/>
            <person name="Stieglmeier M."/>
            <person name="Klingl A."/>
            <person name="Woyke T."/>
            <person name="Ryan C.M."/>
            <person name="Banfield J.F."/>
        </authorList>
    </citation>
    <scope>NUCLEOTIDE SEQUENCE [LARGE SCALE GENOMIC DNA]</scope>
</reference>
<protein>
    <recommendedName>
        <fullName evidence="4">DUF5666 domain-containing protein</fullName>
    </recommendedName>
</protein>
<evidence type="ECO:0000256" key="1">
    <source>
        <dbReference type="SAM" id="Phobius"/>
    </source>
</evidence>
<comment type="caution">
    <text evidence="2">The sequence shown here is derived from an EMBL/GenBank/DDBJ whole genome shotgun (WGS) entry which is preliminary data.</text>
</comment>
<gene>
    <name evidence="2" type="ORF">COU03_01620</name>
</gene>
<organism evidence="2 3">
    <name type="scientific">bacterium (Candidatus Gribaldobacteria) CG10_big_fil_rev_8_21_14_0_10_41_12</name>
    <dbReference type="NCBI Taxonomy" id="2014277"/>
    <lineage>
        <taxon>Bacteria</taxon>
        <taxon>Candidatus Gribaldobacteria</taxon>
    </lineage>
</organism>
<keyword evidence="1" id="KW-0812">Transmembrane</keyword>
<dbReference type="AlphaFoldDB" id="A0A2H0UZQ5"/>
<evidence type="ECO:0000313" key="2">
    <source>
        <dbReference type="EMBL" id="PIR91580.1"/>
    </source>
</evidence>
<evidence type="ECO:0008006" key="4">
    <source>
        <dbReference type="Google" id="ProtNLM"/>
    </source>
</evidence>
<dbReference type="Proteomes" id="UP000228906">
    <property type="component" value="Unassembled WGS sequence"/>
</dbReference>
<dbReference type="EMBL" id="PFAV01000028">
    <property type="protein sequence ID" value="PIR91580.1"/>
    <property type="molecule type" value="Genomic_DNA"/>
</dbReference>